<dbReference type="EMBL" id="ODYU01000900">
    <property type="protein sequence ID" value="SOQ36362.1"/>
    <property type="molecule type" value="Genomic_DNA"/>
</dbReference>
<proteinExistence type="predicted"/>
<name>A0A2H1V7K1_SPOFR</name>
<protein>
    <submittedName>
        <fullName evidence="1">SFRICE_005391</fullName>
    </submittedName>
</protein>
<evidence type="ECO:0000313" key="1">
    <source>
        <dbReference type="EMBL" id="SOQ36362.1"/>
    </source>
</evidence>
<organism evidence="1">
    <name type="scientific">Spodoptera frugiperda</name>
    <name type="common">Fall armyworm</name>
    <dbReference type="NCBI Taxonomy" id="7108"/>
    <lineage>
        <taxon>Eukaryota</taxon>
        <taxon>Metazoa</taxon>
        <taxon>Ecdysozoa</taxon>
        <taxon>Arthropoda</taxon>
        <taxon>Hexapoda</taxon>
        <taxon>Insecta</taxon>
        <taxon>Pterygota</taxon>
        <taxon>Neoptera</taxon>
        <taxon>Endopterygota</taxon>
        <taxon>Lepidoptera</taxon>
        <taxon>Glossata</taxon>
        <taxon>Ditrysia</taxon>
        <taxon>Noctuoidea</taxon>
        <taxon>Noctuidae</taxon>
        <taxon>Amphipyrinae</taxon>
        <taxon>Spodoptera</taxon>
    </lineage>
</organism>
<sequence length="179" mass="19607">MMTLAPRFARFLAASKPIPELPPVTTTTLPFNLAVVSHVMNLYKFPLTPSNSGAAAKYAISRPASSLVCPTVLINNTESFLTIPERFSRISHSIHSLNSSLIEGIPSPQFCMQHCDCRLVSFLLAMMTLAPRFAKFLAAAKPIPELPPVTTTTLPFNLAFVSHVMIRTSHAEVDKRTKA</sequence>
<accession>A0A2H1V7K1</accession>
<gene>
    <name evidence="1" type="ORF">SFRICE_005391</name>
</gene>
<reference evidence="1" key="1">
    <citation type="submission" date="2016-07" db="EMBL/GenBank/DDBJ databases">
        <authorList>
            <person name="Bretaudeau A."/>
        </authorList>
    </citation>
    <scope>NUCLEOTIDE SEQUENCE</scope>
    <source>
        <strain evidence="1">Rice</strain>
        <tissue evidence="1">Whole body</tissue>
    </source>
</reference>
<dbReference type="AlphaFoldDB" id="A0A2H1V7K1"/>